<feature type="compositionally biased region" description="Basic and acidic residues" evidence="8">
    <location>
        <begin position="1"/>
        <end position="12"/>
    </location>
</feature>
<evidence type="ECO:0000256" key="5">
    <source>
        <dbReference type="ARBA" id="ARBA00022989"/>
    </source>
</evidence>
<dbReference type="AlphaFoldDB" id="A0AA39E1N1"/>
<dbReference type="Proteomes" id="UP001168098">
    <property type="component" value="Unassembled WGS sequence"/>
</dbReference>
<keyword evidence="5" id="KW-1133">Transmembrane helix</keyword>
<accession>A0AA39E1N1</accession>
<gene>
    <name evidence="9" type="ORF">PVL29_001689</name>
</gene>
<keyword evidence="6" id="KW-0472">Membrane</keyword>
<evidence type="ECO:0000256" key="1">
    <source>
        <dbReference type="ARBA" id="ARBA00004162"/>
    </source>
</evidence>
<comment type="caution">
    <text evidence="9">The sequence shown here is derived from an EMBL/GenBank/DDBJ whole genome shotgun (WGS) entry which is preliminary data.</text>
</comment>
<dbReference type="GO" id="GO:0008285">
    <property type="term" value="P:negative regulation of cell population proliferation"/>
    <property type="evidence" value="ECO:0007669"/>
    <property type="project" value="InterPro"/>
</dbReference>
<evidence type="ECO:0000313" key="10">
    <source>
        <dbReference type="Proteomes" id="UP001168098"/>
    </source>
</evidence>
<dbReference type="Pfam" id="PF08137">
    <property type="entry name" value="DVL"/>
    <property type="match status" value="1"/>
</dbReference>
<comment type="similarity">
    <text evidence="7">Belongs to the DVL/RTFL small polypeptides family.</text>
</comment>
<evidence type="ECO:0000256" key="8">
    <source>
        <dbReference type="SAM" id="MobiDB-lite"/>
    </source>
</evidence>
<organism evidence="9 10">
    <name type="scientific">Vitis rotundifolia</name>
    <name type="common">Muscadine grape</name>
    <dbReference type="NCBI Taxonomy" id="103349"/>
    <lineage>
        <taxon>Eukaryota</taxon>
        <taxon>Viridiplantae</taxon>
        <taxon>Streptophyta</taxon>
        <taxon>Embryophyta</taxon>
        <taxon>Tracheophyta</taxon>
        <taxon>Spermatophyta</taxon>
        <taxon>Magnoliopsida</taxon>
        <taxon>eudicotyledons</taxon>
        <taxon>Gunneridae</taxon>
        <taxon>Pentapetalae</taxon>
        <taxon>rosids</taxon>
        <taxon>Vitales</taxon>
        <taxon>Vitaceae</taxon>
        <taxon>Viteae</taxon>
        <taxon>Vitis</taxon>
    </lineage>
</organism>
<comment type="subcellular location">
    <subcellularLocation>
        <location evidence="1">Cell membrane</location>
        <topology evidence="1">Single-pass membrane protein</topology>
    </subcellularLocation>
</comment>
<evidence type="ECO:0000256" key="3">
    <source>
        <dbReference type="ARBA" id="ARBA00022475"/>
    </source>
</evidence>
<keyword evidence="10" id="KW-1185">Reference proteome</keyword>
<evidence type="ECO:0000256" key="4">
    <source>
        <dbReference type="ARBA" id="ARBA00022692"/>
    </source>
</evidence>
<feature type="region of interest" description="Disordered" evidence="8">
    <location>
        <begin position="1"/>
        <end position="33"/>
    </location>
</feature>
<keyword evidence="3" id="KW-1003">Cell membrane</keyword>
<evidence type="ECO:0000256" key="7">
    <source>
        <dbReference type="ARBA" id="ARBA00024340"/>
    </source>
</evidence>
<evidence type="ECO:0000256" key="6">
    <source>
        <dbReference type="ARBA" id="ARBA00023136"/>
    </source>
</evidence>
<dbReference type="GO" id="GO:0005886">
    <property type="term" value="C:plasma membrane"/>
    <property type="evidence" value="ECO:0007669"/>
    <property type="project" value="UniProtKB-SubCell"/>
</dbReference>
<protein>
    <submittedName>
        <fullName evidence="9">Uncharacterized protein</fullName>
    </submittedName>
</protein>
<name>A0AA39E1N1_VITRO</name>
<dbReference type="PANTHER" id="PTHR33102">
    <property type="entry name" value="DVL19-RELATED-RELATED"/>
    <property type="match status" value="1"/>
</dbReference>
<dbReference type="InterPro" id="IPR051525">
    <property type="entry name" value="DVL_RTFL_regulatory"/>
</dbReference>
<reference evidence="9 10" key="1">
    <citation type="journal article" date="2023" name="BMC Biotechnol.">
        <title>Vitis rotundifolia cv Carlos genome sequencing.</title>
        <authorList>
            <person name="Huff M."/>
            <person name="Hulse-Kemp A."/>
            <person name="Scheffler B."/>
            <person name="Youngblood R."/>
            <person name="Simpson S."/>
            <person name="Babiker E."/>
            <person name="Staton M."/>
        </authorList>
    </citation>
    <scope>NUCLEOTIDE SEQUENCE [LARGE SCALE GENOMIC DNA]</scope>
    <source>
        <tissue evidence="9">Leaf</tissue>
    </source>
</reference>
<sequence>MEGKAEEKKGGESTEFAAASSSKKRRGKAFRVPKGGHLKEKRARLYIIRRCILMLICWKERAD</sequence>
<dbReference type="EMBL" id="JARBHA010000002">
    <property type="protein sequence ID" value="KAJ9706286.1"/>
    <property type="molecule type" value="Genomic_DNA"/>
</dbReference>
<evidence type="ECO:0000256" key="2">
    <source>
        <dbReference type="ARBA" id="ARBA00022473"/>
    </source>
</evidence>
<feature type="compositionally biased region" description="Basic residues" evidence="8">
    <location>
        <begin position="22"/>
        <end position="33"/>
    </location>
</feature>
<dbReference type="GO" id="GO:0048367">
    <property type="term" value="P:shoot system development"/>
    <property type="evidence" value="ECO:0007669"/>
    <property type="project" value="UniProtKB-ARBA"/>
</dbReference>
<proteinExistence type="inferred from homology"/>
<evidence type="ECO:0000313" key="9">
    <source>
        <dbReference type="EMBL" id="KAJ9706286.1"/>
    </source>
</evidence>
<dbReference type="InterPro" id="IPR012552">
    <property type="entry name" value="DVL"/>
</dbReference>
<keyword evidence="4" id="KW-0812">Transmembrane</keyword>
<keyword evidence="2" id="KW-0217">Developmental protein</keyword>